<proteinExistence type="predicted"/>
<protein>
    <submittedName>
        <fullName evidence="1">Uncharacterized protein</fullName>
    </submittedName>
</protein>
<name>A0A7S4FRF9_9EUGL</name>
<dbReference type="EMBL" id="HBJA01062653">
    <property type="protein sequence ID" value="CAE0811023.1"/>
    <property type="molecule type" value="Transcribed_RNA"/>
</dbReference>
<gene>
    <name evidence="1" type="ORF">EGYM00163_LOCUS22170</name>
</gene>
<dbReference type="AlphaFoldDB" id="A0A7S4FRF9"/>
<organism evidence="1">
    <name type="scientific">Eutreptiella gymnastica</name>
    <dbReference type="NCBI Taxonomy" id="73025"/>
    <lineage>
        <taxon>Eukaryota</taxon>
        <taxon>Discoba</taxon>
        <taxon>Euglenozoa</taxon>
        <taxon>Euglenida</taxon>
        <taxon>Spirocuta</taxon>
        <taxon>Euglenophyceae</taxon>
        <taxon>Eutreptiales</taxon>
        <taxon>Eutreptiaceae</taxon>
        <taxon>Eutreptiella</taxon>
    </lineage>
</organism>
<evidence type="ECO:0000313" key="1">
    <source>
        <dbReference type="EMBL" id="CAE0811023.1"/>
    </source>
</evidence>
<accession>A0A7S4FRF9</accession>
<reference evidence="1" key="1">
    <citation type="submission" date="2021-01" db="EMBL/GenBank/DDBJ databases">
        <authorList>
            <person name="Corre E."/>
            <person name="Pelletier E."/>
            <person name="Niang G."/>
            <person name="Scheremetjew M."/>
            <person name="Finn R."/>
            <person name="Kale V."/>
            <person name="Holt S."/>
            <person name="Cochrane G."/>
            <person name="Meng A."/>
            <person name="Brown T."/>
            <person name="Cohen L."/>
        </authorList>
    </citation>
    <scope>NUCLEOTIDE SEQUENCE</scope>
    <source>
        <strain evidence="1">CCMP1594</strain>
    </source>
</reference>
<sequence>MVSVVPNMCYVLCERAPILFEAVTILFEHMQPCLNMTQSYIDALVFSCVGLHSVVMNNSTSSAGLPVTYQWYTNNEFVAAQVLDPSAREQYIRIVHECNGAEQEHDAPLDCVIYPI</sequence>